<dbReference type="OrthoDB" id="9187at2157"/>
<gene>
    <name evidence="2" type="ORF">GRX01_05295</name>
</gene>
<dbReference type="Pfam" id="PF24434">
    <property type="entry name" value="DUF7557"/>
    <property type="match status" value="1"/>
</dbReference>
<dbReference type="Proteomes" id="UP000437065">
    <property type="component" value="Unassembled WGS sequence"/>
</dbReference>
<protein>
    <submittedName>
        <fullName evidence="2">Uncharacterized protein</fullName>
    </submittedName>
</protein>
<evidence type="ECO:0000313" key="3">
    <source>
        <dbReference type="Proteomes" id="UP000437065"/>
    </source>
</evidence>
<comment type="caution">
    <text evidence="2">The sequence shown here is derived from an EMBL/GenBank/DDBJ whole genome shotgun (WGS) entry which is preliminary data.</text>
</comment>
<dbReference type="AlphaFoldDB" id="A0A6B0SPB3"/>
<organism evidence="2 3">
    <name type="scientific">Halobaculum saliterrae</name>
    <dbReference type="NCBI Taxonomy" id="2073113"/>
    <lineage>
        <taxon>Archaea</taxon>
        <taxon>Methanobacteriati</taxon>
        <taxon>Methanobacteriota</taxon>
        <taxon>Stenosarchaea group</taxon>
        <taxon>Halobacteria</taxon>
        <taxon>Halobacteriales</taxon>
        <taxon>Haloferacaceae</taxon>
        <taxon>Halobaculum</taxon>
    </lineage>
</organism>
<feature type="compositionally biased region" description="Basic and acidic residues" evidence="1">
    <location>
        <begin position="9"/>
        <end position="30"/>
    </location>
</feature>
<reference evidence="2 3" key="1">
    <citation type="submission" date="2019-12" db="EMBL/GenBank/DDBJ databases">
        <title>Isolation and characterization of three novel carbon monoxide-oxidizing members of Halobacteria from salione crusts and soils.</title>
        <authorList>
            <person name="Myers M.R."/>
            <person name="King G.M."/>
        </authorList>
    </citation>
    <scope>NUCLEOTIDE SEQUENCE [LARGE SCALE GENOMIC DNA]</scope>
    <source>
        <strain evidence="2 3">WSA2</strain>
    </source>
</reference>
<name>A0A6B0SPB3_9EURY</name>
<sequence length="73" mass="8218">MSKSVRISENLHERIKAHKREDETMEDTLRRLIGGPSPEDVSGILSDETAEGMRDAIEATSENANEKRDHLTL</sequence>
<evidence type="ECO:0000313" key="2">
    <source>
        <dbReference type="EMBL" id="MXR40758.1"/>
    </source>
</evidence>
<dbReference type="EMBL" id="WUUS01000003">
    <property type="protein sequence ID" value="MXR40758.1"/>
    <property type="molecule type" value="Genomic_DNA"/>
</dbReference>
<accession>A0A6B0SPB3</accession>
<evidence type="ECO:0000256" key="1">
    <source>
        <dbReference type="SAM" id="MobiDB-lite"/>
    </source>
</evidence>
<proteinExistence type="predicted"/>
<dbReference type="InterPro" id="IPR055979">
    <property type="entry name" value="DUF7557"/>
</dbReference>
<feature type="region of interest" description="Disordered" evidence="1">
    <location>
        <begin position="1"/>
        <end position="44"/>
    </location>
</feature>
<dbReference type="RefSeq" id="WP_159664204.1">
    <property type="nucleotide sequence ID" value="NZ_WUUS01000003.1"/>
</dbReference>
<keyword evidence="3" id="KW-1185">Reference proteome</keyword>